<dbReference type="InterPro" id="IPR038982">
    <property type="entry name" value="NrpR"/>
</dbReference>
<organism evidence="2">
    <name type="scientific">marine sediment metagenome</name>
    <dbReference type="NCBI Taxonomy" id="412755"/>
    <lineage>
        <taxon>unclassified sequences</taxon>
        <taxon>metagenomes</taxon>
        <taxon>ecological metagenomes</taxon>
    </lineage>
</organism>
<dbReference type="PANTHER" id="PTHR41964:SF1">
    <property type="entry name" value="GLOBAL NITROGEN REGULATOR NRPR"/>
    <property type="match status" value="1"/>
</dbReference>
<feature type="non-terminal residue" evidence="2">
    <location>
        <position position="1"/>
    </location>
</feature>
<protein>
    <recommendedName>
        <fullName evidence="1">NrpR regulatory domain-containing protein</fullName>
    </recommendedName>
</protein>
<dbReference type="Gene3D" id="3.30.70.1360">
    <property type="entry name" value="mj0159-like"/>
    <property type="match status" value="1"/>
</dbReference>
<dbReference type="InterPro" id="IPR002846">
    <property type="entry name" value="NRD"/>
</dbReference>
<gene>
    <name evidence="2" type="ORF">S01H1_62237</name>
</gene>
<dbReference type="Pfam" id="PF01995">
    <property type="entry name" value="NRD1_2"/>
    <property type="match status" value="1"/>
</dbReference>
<evidence type="ECO:0000313" key="2">
    <source>
        <dbReference type="EMBL" id="GAG40167.1"/>
    </source>
</evidence>
<dbReference type="InterPro" id="IPR036984">
    <property type="entry name" value="NrpR_dom_sf"/>
</dbReference>
<dbReference type="AlphaFoldDB" id="X0XY99"/>
<sequence>EGEKLGDLVIPEGMIGFATVCSAVVNGLLLKAGVPTDSRFGGVLEMRNSRPKRFLAIITYAGSSLDPSEAYIRARMTRVRDVASTGNGRILANFREIPAAARPIVESTAARLKQVGIHGILLMGEASEPVCQIPVGLNKIGIVLLGGMNPIAAAEEAGVQADNFSESGTIDFERLVNFREL</sequence>
<accession>X0XY99</accession>
<proteinExistence type="predicted"/>
<dbReference type="PANTHER" id="PTHR41964">
    <property type="entry name" value="GLOBAL NITROGEN REGULATOR NRPR"/>
    <property type="match status" value="1"/>
</dbReference>
<dbReference type="EMBL" id="BARS01040865">
    <property type="protein sequence ID" value="GAG40167.1"/>
    <property type="molecule type" value="Genomic_DNA"/>
</dbReference>
<reference evidence="2" key="1">
    <citation type="journal article" date="2014" name="Front. Microbiol.">
        <title>High frequency of phylogenetically diverse reductive dehalogenase-homologous genes in deep subseafloor sedimentary metagenomes.</title>
        <authorList>
            <person name="Kawai M."/>
            <person name="Futagami T."/>
            <person name="Toyoda A."/>
            <person name="Takaki Y."/>
            <person name="Nishi S."/>
            <person name="Hori S."/>
            <person name="Arai W."/>
            <person name="Tsubouchi T."/>
            <person name="Morono Y."/>
            <person name="Uchiyama I."/>
            <person name="Ito T."/>
            <person name="Fujiyama A."/>
            <person name="Inagaki F."/>
            <person name="Takami H."/>
        </authorList>
    </citation>
    <scope>NUCLEOTIDE SEQUENCE</scope>
    <source>
        <strain evidence="2">Expedition CK06-06</strain>
    </source>
</reference>
<evidence type="ECO:0000259" key="1">
    <source>
        <dbReference type="Pfam" id="PF01995"/>
    </source>
</evidence>
<name>X0XY99_9ZZZZ</name>
<comment type="caution">
    <text evidence="2">The sequence shown here is derived from an EMBL/GenBank/DDBJ whole genome shotgun (WGS) entry which is preliminary data.</text>
</comment>
<feature type="domain" description="NrpR regulatory" evidence="1">
    <location>
        <begin position="3"/>
        <end position="175"/>
    </location>
</feature>